<dbReference type="AlphaFoldDB" id="G2SN57"/>
<evidence type="ECO:0000256" key="2">
    <source>
        <dbReference type="ARBA" id="ARBA00022692"/>
    </source>
</evidence>
<dbReference type="EMBL" id="CP003032">
    <property type="protein sequence ID" value="AEN78031.1"/>
    <property type="molecule type" value="Genomic_DNA"/>
</dbReference>
<keyword evidence="3 6" id="KW-1133">Transmembrane helix</keyword>
<comment type="similarity">
    <text evidence="5">Belongs to the bacteriophage holin family. Cp-1 holin subfamily.</text>
</comment>
<feature type="transmembrane region" description="Helical" evidence="6">
    <location>
        <begin position="51"/>
        <end position="68"/>
    </location>
</feature>
<evidence type="ECO:0000256" key="6">
    <source>
        <dbReference type="SAM" id="Phobius"/>
    </source>
</evidence>
<evidence type="ECO:0000256" key="1">
    <source>
        <dbReference type="ARBA" id="ARBA00004141"/>
    </source>
</evidence>
<evidence type="ECO:0000256" key="3">
    <source>
        <dbReference type="ARBA" id="ARBA00022989"/>
    </source>
</evidence>
<dbReference type="eggNOG" id="COG4824">
    <property type="taxonomic scope" value="Bacteria"/>
</dbReference>
<feature type="transmembrane region" description="Helical" evidence="6">
    <location>
        <begin position="18"/>
        <end position="39"/>
    </location>
</feature>
<name>G2SN57_LIGR2</name>
<reference evidence="7 8" key="1">
    <citation type="journal article" date="2011" name="Microb. Cell Fact.">
        <title>Genome sequences and comparative genomics of two Lactobacillus ruminis strains from the bovine and human intestinal tracts.</title>
        <authorList>
            <person name="Forde B.M."/>
            <person name="Neville B.A."/>
            <person name="O'Donnell M.M."/>
            <person name="Riboulet-Bisson E."/>
            <person name="Claesson M.J."/>
            <person name="Coghlan A."/>
            <person name="Ross R.P."/>
            <person name="O'Toole P.W."/>
        </authorList>
    </citation>
    <scope>NUCLEOTIDE SEQUENCE [LARGE SCALE GENOMIC DNA]</scope>
    <source>
        <strain evidence="8">ATCC 27782 / RF3</strain>
    </source>
</reference>
<organism evidence="7 8">
    <name type="scientific">Ligilactobacillus ruminis (strain ATCC 27782 / RF3)</name>
    <name type="common">Lactobacillus ruminis</name>
    <dbReference type="NCBI Taxonomy" id="1069534"/>
    <lineage>
        <taxon>Bacteria</taxon>
        <taxon>Bacillati</taxon>
        <taxon>Bacillota</taxon>
        <taxon>Bacilli</taxon>
        <taxon>Lactobacillales</taxon>
        <taxon>Lactobacillaceae</taxon>
        <taxon>Ligilactobacillus</taxon>
    </lineage>
</organism>
<keyword evidence="4 6" id="KW-0472">Membrane</keyword>
<proteinExistence type="inferred from homology"/>
<dbReference type="HOGENOM" id="CLU_125939_2_1_9"/>
<keyword evidence="2 6" id="KW-0812">Transmembrane</keyword>
<comment type="subcellular location">
    <subcellularLocation>
        <location evidence="1">Membrane</location>
        <topology evidence="1">Multi-pass membrane protein</topology>
    </subcellularLocation>
</comment>
<dbReference type="TCDB" id="1.E.16.1.3">
    <property type="family name" value="the cph1 holin (cph1 holin) family"/>
</dbReference>
<evidence type="ECO:0000256" key="5">
    <source>
        <dbReference type="ARBA" id="ARBA00023600"/>
    </source>
</evidence>
<dbReference type="Pfam" id="PF05105">
    <property type="entry name" value="Phage_holin_4_1"/>
    <property type="match status" value="1"/>
</dbReference>
<protein>
    <submittedName>
        <fullName evidence="7">Phage related holin</fullName>
    </submittedName>
</protein>
<dbReference type="Proteomes" id="UP000001279">
    <property type="component" value="Chromosome"/>
</dbReference>
<dbReference type="RefSeq" id="WP_014073251.1">
    <property type="nucleotide sequence ID" value="NC_015975.1"/>
</dbReference>
<evidence type="ECO:0000313" key="8">
    <source>
        <dbReference type="Proteomes" id="UP000001279"/>
    </source>
</evidence>
<dbReference type="NCBIfam" id="TIGR01593">
    <property type="entry name" value="holin_tox_secr"/>
    <property type="match status" value="1"/>
</dbReference>
<sequence length="127" mass="14311">MLHIEYIKHLSALIDNPVFFAFFLAVLIDVMTGFVKSLVNKKTTSSKGIGGLIKHSTLLLIVCMLYPFCDIYGASGMADTLLIFYILFYGISIIENLGQMGIPIPTWLKKYIYKLSDEYNKGDSDEK</sequence>
<dbReference type="GO" id="GO:0016020">
    <property type="term" value="C:membrane"/>
    <property type="evidence" value="ECO:0007669"/>
    <property type="project" value="UniProtKB-SubCell"/>
</dbReference>
<dbReference type="KEGG" id="lrm:LRC_07420"/>
<keyword evidence="8" id="KW-1185">Reference proteome</keyword>
<dbReference type="GeneID" id="29802898"/>
<accession>G2SN57</accession>
<gene>
    <name evidence="7" type="ordered locus">LRC_07420</name>
</gene>
<dbReference type="InterPro" id="IPR006480">
    <property type="entry name" value="Phage_holin_4_1"/>
</dbReference>
<dbReference type="STRING" id="1069534.LRC_07420"/>
<evidence type="ECO:0000313" key="7">
    <source>
        <dbReference type="EMBL" id="AEN78031.1"/>
    </source>
</evidence>
<evidence type="ECO:0000256" key="4">
    <source>
        <dbReference type="ARBA" id="ARBA00023136"/>
    </source>
</evidence>
<feature type="transmembrane region" description="Helical" evidence="6">
    <location>
        <begin position="74"/>
        <end position="94"/>
    </location>
</feature>